<keyword evidence="8" id="KW-1185">Reference proteome</keyword>
<dbReference type="GO" id="GO:0006260">
    <property type="term" value="P:DNA replication"/>
    <property type="evidence" value="ECO:0007669"/>
    <property type="project" value="TreeGrafter"/>
</dbReference>
<feature type="region of interest" description="Disordered" evidence="5">
    <location>
        <begin position="207"/>
        <end position="266"/>
    </location>
</feature>
<comment type="caution">
    <text evidence="7">The sequence shown here is derived from an EMBL/GenBank/DDBJ whole genome shotgun (WGS) entry which is preliminary data.</text>
</comment>
<feature type="region of interest" description="Disordered" evidence="5">
    <location>
        <begin position="177"/>
        <end position="196"/>
    </location>
</feature>
<dbReference type="Gene3D" id="2.40.50.140">
    <property type="entry name" value="Nucleic acid-binding proteins"/>
    <property type="match status" value="1"/>
</dbReference>
<dbReference type="GO" id="GO:0006289">
    <property type="term" value="P:nucleotide-excision repair"/>
    <property type="evidence" value="ECO:0007669"/>
    <property type="project" value="TreeGrafter"/>
</dbReference>
<evidence type="ECO:0000313" key="7">
    <source>
        <dbReference type="EMBL" id="THH20677.1"/>
    </source>
</evidence>
<feature type="compositionally biased region" description="Low complexity" evidence="5">
    <location>
        <begin position="227"/>
        <end position="243"/>
    </location>
</feature>
<evidence type="ECO:0000259" key="6">
    <source>
        <dbReference type="Pfam" id="PF08784"/>
    </source>
</evidence>
<feature type="compositionally biased region" description="Pro residues" evidence="5">
    <location>
        <begin position="244"/>
        <end position="258"/>
    </location>
</feature>
<feature type="domain" description="Replication protein A C-terminal" evidence="6">
    <location>
        <begin position="271"/>
        <end position="335"/>
    </location>
</feature>
<dbReference type="AlphaFoldDB" id="A0A4S4M7F9"/>
<evidence type="ECO:0000256" key="2">
    <source>
        <dbReference type="ARBA" id="ARBA00007815"/>
    </source>
</evidence>
<dbReference type="InterPro" id="IPR036390">
    <property type="entry name" value="WH_DNA-bd_sf"/>
</dbReference>
<keyword evidence="4" id="KW-0539">Nucleus</keyword>
<dbReference type="OrthoDB" id="25571at2759"/>
<gene>
    <name evidence="7" type="ORF">EW146_g717</name>
</gene>
<dbReference type="PANTHER" id="PTHR13989">
    <property type="entry name" value="REPLICATION PROTEIN A-RELATED"/>
    <property type="match status" value="1"/>
</dbReference>
<dbReference type="Pfam" id="PF08784">
    <property type="entry name" value="RPA_C"/>
    <property type="match status" value="1"/>
</dbReference>
<dbReference type="GO" id="GO:0005662">
    <property type="term" value="C:DNA replication factor A complex"/>
    <property type="evidence" value="ECO:0007669"/>
    <property type="project" value="TreeGrafter"/>
</dbReference>
<dbReference type="Proteomes" id="UP000310158">
    <property type="component" value="Unassembled WGS sequence"/>
</dbReference>
<dbReference type="InterPro" id="IPR040260">
    <property type="entry name" value="RFA2-like"/>
</dbReference>
<proteinExistence type="inferred from homology"/>
<dbReference type="GO" id="GO:0000781">
    <property type="term" value="C:chromosome, telomeric region"/>
    <property type="evidence" value="ECO:0007669"/>
    <property type="project" value="TreeGrafter"/>
</dbReference>
<dbReference type="PANTHER" id="PTHR13989:SF16">
    <property type="entry name" value="REPLICATION PROTEIN A2"/>
    <property type="match status" value="1"/>
</dbReference>
<evidence type="ECO:0000256" key="1">
    <source>
        <dbReference type="ARBA" id="ARBA00004123"/>
    </source>
</evidence>
<name>A0A4S4M7F9_9AGAM</name>
<sequence length="341" mass="38196">MLKATRLHSEAKFTIEGIEVDRVKAVAHVALVDDVYNNFNWVYYLEDGSQGRIEARRWVDKDHLNQDVKDRMLDEIPPHCYVRVVGTLKQFNKVNHMEITSIQRVDDMHEPFFHLLEAAFATLHYERGPPRAINLFSRSSRSATGIEVTNVVDADLSGNLDIGADTKVANLLEQPSMTKHEPSTQSGWQPTAPQQFHHEAHPSAINSLYTDSHPQATTSVEEDESQIIDLSSGSDDSDYLSIPPESPSPSPSPEPPSPTRNVQPFRRRDPYSHLTILQRGILLQIHANKADHPEGVPVALIVKGLARPNRSVEDFANAIETLLDEGLIYSKADDNHLLVVE</sequence>
<dbReference type="Gene3D" id="1.10.10.10">
    <property type="entry name" value="Winged helix-like DNA-binding domain superfamily/Winged helix DNA-binding domain"/>
    <property type="match status" value="1"/>
</dbReference>
<evidence type="ECO:0000256" key="3">
    <source>
        <dbReference type="ARBA" id="ARBA00023125"/>
    </source>
</evidence>
<dbReference type="InterPro" id="IPR012340">
    <property type="entry name" value="NA-bd_OB-fold"/>
</dbReference>
<comment type="subcellular location">
    <subcellularLocation>
        <location evidence="1">Nucleus</location>
    </subcellularLocation>
</comment>
<evidence type="ECO:0000313" key="8">
    <source>
        <dbReference type="Proteomes" id="UP000310158"/>
    </source>
</evidence>
<dbReference type="SUPFAM" id="SSF50249">
    <property type="entry name" value="Nucleic acid-binding proteins"/>
    <property type="match status" value="1"/>
</dbReference>
<organism evidence="7 8">
    <name type="scientific">Bondarzewia mesenterica</name>
    <dbReference type="NCBI Taxonomy" id="1095465"/>
    <lineage>
        <taxon>Eukaryota</taxon>
        <taxon>Fungi</taxon>
        <taxon>Dikarya</taxon>
        <taxon>Basidiomycota</taxon>
        <taxon>Agaricomycotina</taxon>
        <taxon>Agaricomycetes</taxon>
        <taxon>Russulales</taxon>
        <taxon>Bondarzewiaceae</taxon>
        <taxon>Bondarzewia</taxon>
    </lineage>
</organism>
<dbReference type="GO" id="GO:0035861">
    <property type="term" value="C:site of double-strand break"/>
    <property type="evidence" value="ECO:0007669"/>
    <property type="project" value="TreeGrafter"/>
</dbReference>
<protein>
    <recommendedName>
        <fullName evidence="6">Replication protein A C-terminal domain-containing protein</fullName>
    </recommendedName>
</protein>
<dbReference type="GO" id="GO:0000724">
    <property type="term" value="P:double-strand break repair via homologous recombination"/>
    <property type="evidence" value="ECO:0007669"/>
    <property type="project" value="TreeGrafter"/>
</dbReference>
<feature type="compositionally biased region" description="Polar residues" evidence="5">
    <location>
        <begin position="177"/>
        <end position="194"/>
    </location>
</feature>
<dbReference type="InterPro" id="IPR036388">
    <property type="entry name" value="WH-like_DNA-bd_sf"/>
</dbReference>
<evidence type="ECO:0000256" key="5">
    <source>
        <dbReference type="SAM" id="MobiDB-lite"/>
    </source>
</evidence>
<dbReference type="InterPro" id="IPR014892">
    <property type="entry name" value="RPA_C"/>
</dbReference>
<reference evidence="7 8" key="1">
    <citation type="submission" date="2019-02" db="EMBL/GenBank/DDBJ databases">
        <title>Genome sequencing of the rare red list fungi Bondarzewia mesenterica.</title>
        <authorList>
            <person name="Buettner E."/>
            <person name="Kellner H."/>
        </authorList>
    </citation>
    <scope>NUCLEOTIDE SEQUENCE [LARGE SCALE GENOMIC DNA]</scope>
    <source>
        <strain evidence="7 8">DSM 108281</strain>
    </source>
</reference>
<dbReference type="EMBL" id="SGPL01000016">
    <property type="protein sequence ID" value="THH20677.1"/>
    <property type="molecule type" value="Genomic_DNA"/>
</dbReference>
<keyword evidence="3" id="KW-0238">DNA-binding</keyword>
<evidence type="ECO:0000256" key="4">
    <source>
        <dbReference type="ARBA" id="ARBA00023242"/>
    </source>
</evidence>
<dbReference type="SUPFAM" id="SSF46785">
    <property type="entry name" value="Winged helix' DNA-binding domain"/>
    <property type="match status" value="1"/>
</dbReference>
<accession>A0A4S4M7F9</accession>
<dbReference type="GO" id="GO:0003697">
    <property type="term" value="F:single-stranded DNA binding"/>
    <property type="evidence" value="ECO:0007669"/>
    <property type="project" value="TreeGrafter"/>
</dbReference>
<feature type="compositionally biased region" description="Polar residues" evidence="5">
    <location>
        <begin position="207"/>
        <end position="219"/>
    </location>
</feature>
<comment type="similarity">
    <text evidence="2">Belongs to the replication factor A protein 2 family.</text>
</comment>